<reference evidence="4 5" key="1">
    <citation type="submission" date="2020-12" db="EMBL/GenBank/DDBJ databases">
        <authorList>
            <person name="Zheng R.K."/>
            <person name="Sun C.M."/>
        </authorList>
    </citation>
    <scope>NUCLEOTIDE SEQUENCE [LARGE SCALE GENOMIC DNA]</scope>
    <source>
        <strain evidence="4 5">ZRK001</strain>
    </source>
</reference>
<sequence>MNNDLELELFDDAADDGAAFAGRPWKVLVVDDNPDVHAATDYALKDVSIFGRPLKTISAHSVDEAIVRAEEHEDIAVSMIDVVMETDDAGMKLVKALRNKGFSDMRLVLRTGYPGYAPELAVVTDYEIDGYHTKDELTRTRLISLLTTSIRAYDSIRAMSRSREGLELIVRSARQLFRRGNLEMFAEGVLTQIAALLRVDADGLVAAAGPRGDVLRVVAGIGRYSATGPLAFAEAAPDIADLFEEGEPNLEPVFSGGYMGLWFDAGKDGRLFAALRTDRAVGQPELDLLRLFASNIAVGFQNLALIEALDRLAFRDAFLDLPNLNAFEHALGTALDVSRAGHIVKVHVCDYQTMVASFGSLVANKVMQEAYTRLHQLCQGKCTIALIAEGAFGIVDPEGVLSTHGLSRVLDKAYLVDGIELAPRPTSVMIPMDDLPEDRSRAVSVATAALIHIRSVEDGAHVRYGKAERRAWERQGRLEEALKASVETGRGFFVVLQPKVMLDTGLVYGAEALLRWRVADEAISPDEFIPIAERTGMTRALTGFVLRQVADWSRTHMREDAEPLRVAVNLSMADLNVPGFAAWLCRRVDALGLGPQTLEFEVTEAIAMHGRVAIRQVELLSRRGFCISLDDFGTGYSSFGHLNTLPISLVKIDRSFVRDLSGETANRSLCSVIVAMSEKLGVECLAEGVETEAQRLALLEMGCRKAQGFLFGRPTAMDEFAERFGLSG</sequence>
<dbReference type="InterPro" id="IPR035919">
    <property type="entry name" value="EAL_sf"/>
</dbReference>
<evidence type="ECO:0000259" key="3">
    <source>
        <dbReference type="PROSITE" id="PS50883"/>
    </source>
</evidence>
<dbReference type="InterPro" id="IPR011006">
    <property type="entry name" value="CheY-like_superfamily"/>
</dbReference>
<proteinExistence type="predicted"/>
<dbReference type="PROSITE" id="PS50883">
    <property type="entry name" value="EAL"/>
    <property type="match status" value="1"/>
</dbReference>
<dbReference type="SMART" id="SM00052">
    <property type="entry name" value="EAL"/>
    <property type="match status" value="1"/>
</dbReference>
<evidence type="ECO:0000256" key="1">
    <source>
        <dbReference type="PROSITE-ProRule" id="PRU00169"/>
    </source>
</evidence>
<dbReference type="EMBL" id="CP066786">
    <property type="protein sequence ID" value="QQM31452.1"/>
    <property type="molecule type" value="Genomic_DNA"/>
</dbReference>
<organism evidence="4 5">
    <name type="scientific">Martelella lutilitoris</name>
    <dbReference type="NCBI Taxonomy" id="2583532"/>
    <lineage>
        <taxon>Bacteria</taxon>
        <taxon>Pseudomonadati</taxon>
        <taxon>Pseudomonadota</taxon>
        <taxon>Alphaproteobacteria</taxon>
        <taxon>Hyphomicrobiales</taxon>
        <taxon>Aurantimonadaceae</taxon>
        <taxon>Martelella</taxon>
    </lineage>
</organism>
<dbReference type="Pfam" id="PF11849">
    <property type="entry name" value="DUF3369"/>
    <property type="match status" value="1"/>
</dbReference>
<dbReference type="Gene3D" id="3.40.50.2300">
    <property type="match status" value="1"/>
</dbReference>
<dbReference type="PANTHER" id="PTHR33121">
    <property type="entry name" value="CYCLIC DI-GMP PHOSPHODIESTERASE PDEF"/>
    <property type="match status" value="1"/>
</dbReference>
<feature type="domain" description="EAL" evidence="3">
    <location>
        <begin position="475"/>
        <end position="728"/>
    </location>
</feature>
<keyword evidence="1" id="KW-0597">Phosphoprotein</keyword>
<protein>
    <submittedName>
        <fullName evidence="4">EAL domain-containing protein</fullName>
    </submittedName>
</protein>
<dbReference type="PANTHER" id="PTHR33121:SF70">
    <property type="entry name" value="SIGNALING PROTEIN YKOW"/>
    <property type="match status" value="1"/>
</dbReference>
<dbReference type="RefSeq" id="WP_200337001.1">
    <property type="nucleotide sequence ID" value="NZ_CP066786.1"/>
</dbReference>
<dbReference type="Gene3D" id="3.20.20.450">
    <property type="entry name" value="EAL domain"/>
    <property type="match status" value="1"/>
</dbReference>
<feature type="modified residue" description="4-aspartylphosphate" evidence="1">
    <location>
        <position position="81"/>
    </location>
</feature>
<gene>
    <name evidence="4" type="ORF">JET14_04580</name>
</gene>
<dbReference type="InterPro" id="IPR001789">
    <property type="entry name" value="Sig_transdc_resp-reg_receiver"/>
</dbReference>
<dbReference type="PROSITE" id="PS50110">
    <property type="entry name" value="RESPONSE_REGULATORY"/>
    <property type="match status" value="1"/>
</dbReference>
<dbReference type="Pfam" id="PF00563">
    <property type="entry name" value="EAL"/>
    <property type="match status" value="1"/>
</dbReference>
<dbReference type="Proteomes" id="UP000596083">
    <property type="component" value="Chromosome"/>
</dbReference>
<dbReference type="InterPro" id="IPR050706">
    <property type="entry name" value="Cyclic-di-GMP_PDE-like"/>
</dbReference>
<dbReference type="KEGG" id="mlut:JET14_04580"/>
<accession>A0A7T7HLX3</accession>
<dbReference type="GO" id="GO:0000160">
    <property type="term" value="P:phosphorelay signal transduction system"/>
    <property type="evidence" value="ECO:0007669"/>
    <property type="project" value="InterPro"/>
</dbReference>
<dbReference type="CDD" id="cd01948">
    <property type="entry name" value="EAL"/>
    <property type="match status" value="1"/>
</dbReference>
<name>A0A7T7HLX3_9HYPH</name>
<dbReference type="AlphaFoldDB" id="A0A7T7HLX3"/>
<evidence type="ECO:0000313" key="5">
    <source>
        <dbReference type="Proteomes" id="UP000596083"/>
    </source>
</evidence>
<dbReference type="InterPro" id="IPR021800">
    <property type="entry name" value="DUF3369"/>
</dbReference>
<feature type="domain" description="Response regulatory" evidence="2">
    <location>
        <begin position="26"/>
        <end position="149"/>
    </location>
</feature>
<dbReference type="SUPFAM" id="SSF52172">
    <property type="entry name" value="CheY-like"/>
    <property type="match status" value="1"/>
</dbReference>
<dbReference type="GO" id="GO:0071111">
    <property type="term" value="F:cyclic-guanylate-specific phosphodiesterase activity"/>
    <property type="evidence" value="ECO:0007669"/>
    <property type="project" value="InterPro"/>
</dbReference>
<dbReference type="SUPFAM" id="SSF141868">
    <property type="entry name" value="EAL domain-like"/>
    <property type="match status" value="1"/>
</dbReference>
<evidence type="ECO:0000313" key="4">
    <source>
        <dbReference type="EMBL" id="QQM31452.1"/>
    </source>
</evidence>
<evidence type="ECO:0000259" key="2">
    <source>
        <dbReference type="PROSITE" id="PS50110"/>
    </source>
</evidence>
<dbReference type="InterPro" id="IPR001633">
    <property type="entry name" value="EAL_dom"/>
</dbReference>